<evidence type="ECO:0000256" key="2">
    <source>
        <dbReference type="RuleBase" id="RU362080"/>
    </source>
</evidence>
<evidence type="ECO:0000256" key="1">
    <source>
        <dbReference type="ARBA" id="ARBA00009981"/>
    </source>
</evidence>
<evidence type="ECO:0000313" key="3">
    <source>
        <dbReference type="EMBL" id="RUO49392.1"/>
    </source>
</evidence>
<comment type="similarity">
    <text evidence="1 2">Belongs to the phD/YefM antitoxin family.</text>
</comment>
<organism evidence="3 4">
    <name type="scientific">Pseudidiomarina donghaiensis</name>
    <dbReference type="NCBI Taxonomy" id="519452"/>
    <lineage>
        <taxon>Bacteria</taxon>
        <taxon>Pseudomonadati</taxon>
        <taxon>Pseudomonadota</taxon>
        <taxon>Gammaproteobacteria</taxon>
        <taxon>Alteromonadales</taxon>
        <taxon>Idiomarinaceae</taxon>
        <taxon>Pseudidiomarina</taxon>
    </lineage>
</organism>
<dbReference type="EMBL" id="PIPU01000001">
    <property type="protein sequence ID" value="RUO49392.1"/>
    <property type="molecule type" value="Genomic_DNA"/>
</dbReference>
<dbReference type="SUPFAM" id="SSF143120">
    <property type="entry name" value="YefM-like"/>
    <property type="match status" value="1"/>
</dbReference>
<reference evidence="4" key="1">
    <citation type="journal article" date="2018" name="Front. Microbiol.">
        <title>Genome-Based Analysis Reveals the Taxonomy and Diversity of the Family Idiomarinaceae.</title>
        <authorList>
            <person name="Liu Y."/>
            <person name="Lai Q."/>
            <person name="Shao Z."/>
        </authorList>
    </citation>
    <scope>NUCLEOTIDE SEQUENCE [LARGE SCALE GENOMIC DNA]</scope>
    <source>
        <strain evidence="4">908033</strain>
    </source>
</reference>
<comment type="caution">
    <text evidence="3">The sequence shown here is derived from an EMBL/GenBank/DDBJ whole genome shotgun (WGS) entry which is preliminary data.</text>
</comment>
<dbReference type="STRING" id="519452.SAMN04488139_0634"/>
<dbReference type="InterPro" id="IPR006442">
    <property type="entry name" value="Antitoxin_Phd/YefM"/>
</dbReference>
<keyword evidence="4" id="KW-1185">Reference proteome</keyword>
<evidence type="ECO:0000313" key="4">
    <source>
        <dbReference type="Proteomes" id="UP000286985"/>
    </source>
</evidence>
<gene>
    <name evidence="3" type="ORF">CWE24_02495</name>
</gene>
<dbReference type="PANTHER" id="PTHR33713">
    <property type="entry name" value="ANTITOXIN YAFN-RELATED"/>
    <property type="match status" value="1"/>
</dbReference>
<dbReference type="Gene3D" id="3.40.1620.10">
    <property type="entry name" value="YefM-like domain"/>
    <property type="match status" value="1"/>
</dbReference>
<dbReference type="PANTHER" id="PTHR33713:SF6">
    <property type="entry name" value="ANTITOXIN YEFM"/>
    <property type="match status" value="1"/>
</dbReference>
<dbReference type="InterPro" id="IPR036165">
    <property type="entry name" value="YefM-like_sf"/>
</dbReference>
<name>A0A432XL13_9GAMM</name>
<dbReference type="OrthoDB" id="9802003at2"/>
<dbReference type="Gene3D" id="6.10.250.330">
    <property type="match status" value="1"/>
</dbReference>
<dbReference type="InterPro" id="IPR051405">
    <property type="entry name" value="phD/YefM_antitoxin"/>
</dbReference>
<sequence length="90" mass="9765">MRVISYSDARNNLKAVIDTVVDDADVTVIARRDADDAVIMSLAHYNGLMETIHLLNSLPNAARLKQSIAQLKAGEVIEAELDESGLKDGD</sequence>
<comment type="function">
    <text evidence="2">Antitoxin component of a type II toxin-antitoxin (TA) system.</text>
</comment>
<dbReference type="Pfam" id="PF02604">
    <property type="entry name" value="PhdYeFM_antitox"/>
    <property type="match status" value="1"/>
</dbReference>
<dbReference type="AlphaFoldDB" id="A0A432XL13"/>
<protein>
    <recommendedName>
        <fullName evidence="2">Antitoxin</fullName>
    </recommendedName>
</protein>
<dbReference type="NCBIfam" id="TIGR01552">
    <property type="entry name" value="phd_fam"/>
    <property type="match status" value="1"/>
</dbReference>
<accession>A0A432XL13</accession>
<proteinExistence type="inferred from homology"/>
<dbReference type="Proteomes" id="UP000286985">
    <property type="component" value="Unassembled WGS sequence"/>
</dbReference>
<dbReference type="RefSeq" id="WP_092837444.1">
    <property type="nucleotide sequence ID" value="NZ_FPCF01000001.1"/>
</dbReference>